<dbReference type="AlphaFoldDB" id="A0AB39UUJ4"/>
<dbReference type="PROSITE" id="PS00409">
    <property type="entry name" value="PROKAR_NTER_METHYL"/>
    <property type="match status" value="1"/>
</dbReference>
<reference evidence="2" key="1">
    <citation type="submission" date="2024-05" db="EMBL/GenBank/DDBJ databases">
        <title>Genome sequencing of novel strain.</title>
        <authorList>
            <person name="Ganbat D."/>
            <person name="Ganbat S."/>
            <person name="Lee S.-J."/>
        </authorList>
    </citation>
    <scope>NUCLEOTIDE SEQUENCE</scope>
    <source>
        <strain evidence="2">SMD15-11</strain>
    </source>
</reference>
<protein>
    <submittedName>
        <fullName evidence="2">Type II secretion system protein</fullName>
    </submittedName>
</protein>
<accession>A0AB39UUJ4</accession>
<dbReference type="InterPro" id="IPR012902">
    <property type="entry name" value="N_methyl_site"/>
</dbReference>
<feature type="transmembrane region" description="Helical" evidence="1">
    <location>
        <begin position="12"/>
        <end position="34"/>
    </location>
</feature>
<dbReference type="KEGG" id="tcd:AAIA72_14355"/>
<proteinExistence type="predicted"/>
<name>A0AB39UUJ4_9GAMM</name>
<keyword evidence="1" id="KW-1133">Transmembrane helix</keyword>
<evidence type="ECO:0000313" key="2">
    <source>
        <dbReference type="EMBL" id="XDT71962.1"/>
    </source>
</evidence>
<dbReference type="Pfam" id="PF07963">
    <property type="entry name" value="N_methyl"/>
    <property type="match status" value="1"/>
</dbReference>
<dbReference type="NCBIfam" id="TIGR02532">
    <property type="entry name" value="IV_pilin_GFxxxE"/>
    <property type="match status" value="1"/>
</dbReference>
<evidence type="ECO:0000256" key="1">
    <source>
        <dbReference type="SAM" id="Phobius"/>
    </source>
</evidence>
<dbReference type="Gene3D" id="3.30.700.10">
    <property type="entry name" value="Glycoprotein, Type 4 Pilin"/>
    <property type="match status" value="1"/>
</dbReference>
<dbReference type="EMBL" id="CP154858">
    <property type="protein sequence ID" value="XDT71962.1"/>
    <property type="molecule type" value="Genomic_DNA"/>
</dbReference>
<keyword evidence="1" id="KW-0812">Transmembrane</keyword>
<organism evidence="2">
    <name type="scientific">Thermohahella caldifontis</name>
    <dbReference type="NCBI Taxonomy" id="3142973"/>
    <lineage>
        <taxon>Bacteria</taxon>
        <taxon>Pseudomonadati</taxon>
        <taxon>Pseudomonadota</taxon>
        <taxon>Gammaproteobacteria</taxon>
        <taxon>Oceanospirillales</taxon>
        <taxon>Hahellaceae</taxon>
        <taxon>Thermohahella</taxon>
    </lineage>
</organism>
<keyword evidence="1" id="KW-0472">Membrane</keyword>
<sequence length="169" mass="17747">MPAYVHRERGVTLIELIITIVILSIAVVAVVSAISSSIGRSADPLWQTKSLQLAQAYLDEIGTKRFDEDTGNGGVPPDTSGVCDIGAEAGETRATFDDVDDYDGVDDSPPVLQTAAGFSSYTGYRVQVAVVCAGTEMGGADNNAAKRIDVTVTPPGQSALVFSLYRGNF</sequence>
<gene>
    <name evidence="2" type="ORF">AAIA72_14355</name>
</gene>
<dbReference type="RefSeq" id="WP_369600983.1">
    <property type="nucleotide sequence ID" value="NZ_CP154858.1"/>
</dbReference>